<evidence type="ECO:0008006" key="6">
    <source>
        <dbReference type="Google" id="ProtNLM"/>
    </source>
</evidence>
<dbReference type="PROSITE" id="PS50294">
    <property type="entry name" value="WD_REPEATS_REGION"/>
    <property type="match status" value="3"/>
</dbReference>
<dbReference type="AlphaFoldDB" id="A0A498KIY3"/>
<comment type="caution">
    <text evidence="4">The sequence shown here is derived from an EMBL/GenBank/DDBJ whole genome shotgun (WGS) entry which is preliminary data.</text>
</comment>
<dbReference type="InterPro" id="IPR001680">
    <property type="entry name" value="WD40_rpt"/>
</dbReference>
<keyword evidence="2" id="KW-0677">Repeat</keyword>
<feature type="repeat" description="WD" evidence="3">
    <location>
        <begin position="413"/>
        <end position="448"/>
    </location>
</feature>
<evidence type="ECO:0000313" key="4">
    <source>
        <dbReference type="EMBL" id="RXI08240.1"/>
    </source>
</evidence>
<evidence type="ECO:0000313" key="5">
    <source>
        <dbReference type="Proteomes" id="UP000290289"/>
    </source>
</evidence>
<gene>
    <name evidence="4" type="ORF">DVH24_022384</name>
</gene>
<dbReference type="SMART" id="SM00320">
    <property type="entry name" value="WD40"/>
    <property type="match status" value="6"/>
</dbReference>
<feature type="repeat" description="WD" evidence="3">
    <location>
        <begin position="373"/>
        <end position="413"/>
    </location>
</feature>
<dbReference type="PANTHER" id="PTHR14221">
    <property type="entry name" value="WD REPEAT DOMAIN 44"/>
    <property type="match status" value="1"/>
</dbReference>
<dbReference type="Pfam" id="PF00400">
    <property type="entry name" value="WD40"/>
    <property type="match status" value="4"/>
</dbReference>
<evidence type="ECO:0000256" key="1">
    <source>
        <dbReference type="ARBA" id="ARBA00022574"/>
    </source>
</evidence>
<protein>
    <recommendedName>
        <fullName evidence="6">Anaphase-promoting complex subunit 4 WD40 domain-containing protein</fullName>
    </recommendedName>
</protein>
<proteinExistence type="predicted"/>
<feature type="repeat" description="WD" evidence="3">
    <location>
        <begin position="269"/>
        <end position="310"/>
    </location>
</feature>
<dbReference type="PRINTS" id="PR00320">
    <property type="entry name" value="GPROTEINBRPT"/>
</dbReference>
<dbReference type="PROSITE" id="PS50082">
    <property type="entry name" value="WD_REPEATS_2"/>
    <property type="match status" value="4"/>
</dbReference>
<dbReference type="InterPro" id="IPR015943">
    <property type="entry name" value="WD40/YVTN_repeat-like_dom_sf"/>
</dbReference>
<evidence type="ECO:0000256" key="3">
    <source>
        <dbReference type="PROSITE-ProRule" id="PRU00221"/>
    </source>
</evidence>
<sequence>MGSFSGEEEDCGFFDAEEEIASTSDAGSETIETFDSTSSFINWVPAAFPYDLWNRTPGSVKERRAKFLEWMGLSVDQSLGENSVEIASDVAGVVERVGEGSGAVLRTTSCFEDEFCLSRSFVSCRRNDHSNSSVELDWKDDSACRDGNLGKPLECNADEVRLDRNVRECQEVTEESKRTPCSSSSLSQQLMENRMEEANTRAGILKRVKKGWLSRLRSITCLVDTHGEDDELAHNDNAAIMGFRAQRVKVHQCRKRLKELSALYMGQDIQAHEGAILAMKFSPDGQYLASGGEDGIVRVWQVVEDERCNEHDIPKIDPSCIYFTVNHLSELNPLFSEKDKIGKSSSLRKTSDSACVIFPPKVFRILEKPLHEFHGHGDDILDLSWSSSNYLLSSSIDKTVRLWQVGCGSCLKVFSHSNYVTSVQFNPVDENYFISGSIDGKVRIWGISCCQVVDWSDIRDIVTVVCYYPDGQGGIVGSMTGSCHFYNISDNLLQLDAHLCLQSKKKSPCRKITGFQFFPQDSSKVMVTTADSQVRILHGLTVVGKYAGQRNAGNQTSATFTSDGKHIVSVSEDSSVYVWNCNNHEERVLSQAKKIRSCERFSTNVSVAIPWSGFKCGTVENERQFQAADENLQDALPFSSPACFSLSQDSFLESIPKGSATWPEENLPTTSPLANQSNMHISEYKFFKISCQNTSSSHAWGMVIVTAGWDGRIRSFHNYGLPCLLSPITRSRSNGLMTDITFGSINGHNSLQGRVDISSRHIWFSDGAILCPDRWLIFHGCNVIQFGISQWPRLACPDSLIIINVGCFWSAGSQILDVKSFVRRKPMRYDIYIMQVPVGLVELPCSLRWIGIQALVAGIRLGKRWWGTPPFHIVRRVDELWLAVGMCRNPFRPKWLVASARGWKLGLSTLLEKTSLTGIRFASRVHG</sequence>
<dbReference type="InterPro" id="IPR020472">
    <property type="entry name" value="WD40_PAC1"/>
</dbReference>
<dbReference type="EMBL" id="RDQH01000327">
    <property type="protein sequence ID" value="RXI08240.1"/>
    <property type="molecule type" value="Genomic_DNA"/>
</dbReference>
<reference evidence="4 5" key="1">
    <citation type="submission" date="2018-10" db="EMBL/GenBank/DDBJ databases">
        <title>A high-quality apple genome assembly.</title>
        <authorList>
            <person name="Hu J."/>
        </authorList>
    </citation>
    <scope>NUCLEOTIDE SEQUENCE [LARGE SCALE GENOMIC DNA]</scope>
    <source>
        <strain evidence="5">cv. HFTH1</strain>
        <tissue evidence="4">Young leaf</tissue>
    </source>
</reference>
<feature type="repeat" description="WD" evidence="3">
    <location>
        <begin position="556"/>
        <end position="580"/>
    </location>
</feature>
<keyword evidence="1 3" id="KW-0853">WD repeat</keyword>
<name>A0A498KIY3_MALDO</name>
<dbReference type="Gene3D" id="2.130.10.10">
    <property type="entry name" value="YVTN repeat-like/Quinoprotein amine dehydrogenase"/>
    <property type="match status" value="1"/>
</dbReference>
<dbReference type="SUPFAM" id="SSF50978">
    <property type="entry name" value="WD40 repeat-like"/>
    <property type="match status" value="1"/>
</dbReference>
<accession>A0A498KIY3</accession>
<dbReference type="PANTHER" id="PTHR14221:SF57">
    <property type="entry name" value="TRANSDUCIN_WD40 REPEAT-LIKE SUPERFAMILY PROTEIN"/>
    <property type="match status" value="1"/>
</dbReference>
<evidence type="ECO:0000256" key="2">
    <source>
        <dbReference type="ARBA" id="ARBA00022737"/>
    </source>
</evidence>
<dbReference type="Proteomes" id="UP000290289">
    <property type="component" value="Chromosome 1"/>
</dbReference>
<dbReference type="InterPro" id="IPR040324">
    <property type="entry name" value="WDR44/Dgr2"/>
</dbReference>
<dbReference type="STRING" id="3750.A0A498KIY3"/>
<organism evidence="4 5">
    <name type="scientific">Malus domestica</name>
    <name type="common">Apple</name>
    <name type="synonym">Pyrus malus</name>
    <dbReference type="NCBI Taxonomy" id="3750"/>
    <lineage>
        <taxon>Eukaryota</taxon>
        <taxon>Viridiplantae</taxon>
        <taxon>Streptophyta</taxon>
        <taxon>Embryophyta</taxon>
        <taxon>Tracheophyta</taxon>
        <taxon>Spermatophyta</taxon>
        <taxon>Magnoliopsida</taxon>
        <taxon>eudicotyledons</taxon>
        <taxon>Gunneridae</taxon>
        <taxon>Pentapetalae</taxon>
        <taxon>rosids</taxon>
        <taxon>fabids</taxon>
        <taxon>Rosales</taxon>
        <taxon>Rosaceae</taxon>
        <taxon>Amygdaloideae</taxon>
        <taxon>Maleae</taxon>
        <taxon>Malus</taxon>
    </lineage>
</organism>
<keyword evidence="5" id="KW-1185">Reference proteome</keyword>
<dbReference type="InterPro" id="IPR036322">
    <property type="entry name" value="WD40_repeat_dom_sf"/>
</dbReference>